<accession>A0A0E2BR40</accession>
<keyword evidence="2" id="KW-1185">Reference proteome</keyword>
<sequence>MKFSIIKNLNLVFALFILSSCKDDRIKISDLGVIDKDKKNQTAFILQPEKLLVMVRTDSDLDGKTDLWTWVRGGDKDPKTSLVLFEELIRKGNHSRTWYGPGNKKLIEQNDLDEDGRWESMVYYNASAIPKQTMRIVAYVEVDLYRKGKPSLWIFPEARMELDLDDDGKPDRLLTNQNLMLENFAKLQKGKEISQKDFSPMQASNSWVLNPRQIVNPRYQALISQSLFPVVDLEQTVNKP</sequence>
<evidence type="ECO:0000313" key="1">
    <source>
        <dbReference type="EMBL" id="EKO33867.1"/>
    </source>
</evidence>
<name>A0A0E2BR40_9LEPT</name>
<evidence type="ECO:0000313" key="2">
    <source>
        <dbReference type="Proteomes" id="UP000006329"/>
    </source>
</evidence>
<proteinExistence type="predicted"/>
<protein>
    <submittedName>
        <fullName evidence="1">Lipoprotein</fullName>
    </submittedName>
</protein>
<gene>
    <name evidence="1" type="ORF">LEP1GSC179_2105</name>
</gene>
<dbReference type="AlphaFoldDB" id="A0A0E2BR40"/>
<dbReference type="PROSITE" id="PS51257">
    <property type="entry name" value="PROKAR_LIPOPROTEIN"/>
    <property type="match status" value="1"/>
</dbReference>
<organism evidence="1 2">
    <name type="scientific">Leptospira santarosai str. MOR084</name>
    <dbReference type="NCBI Taxonomy" id="1049984"/>
    <lineage>
        <taxon>Bacteria</taxon>
        <taxon>Pseudomonadati</taxon>
        <taxon>Spirochaetota</taxon>
        <taxon>Spirochaetia</taxon>
        <taxon>Leptospirales</taxon>
        <taxon>Leptospiraceae</taxon>
        <taxon>Leptospira</taxon>
    </lineage>
</organism>
<keyword evidence="1" id="KW-0449">Lipoprotein</keyword>
<dbReference type="EMBL" id="AHON02000042">
    <property type="protein sequence ID" value="EKO33867.1"/>
    <property type="molecule type" value="Genomic_DNA"/>
</dbReference>
<dbReference type="RefSeq" id="WP_004477082.1">
    <property type="nucleotide sequence ID" value="NZ_AHON02000042.1"/>
</dbReference>
<reference evidence="1" key="1">
    <citation type="submission" date="2012-10" db="EMBL/GenBank/DDBJ databases">
        <authorList>
            <person name="Harkins D.M."/>
            <person name="Durkin A.S."/>
            <person name="Brinkac L.M."/>
            <person name="Haft D.H."/>
            <person name="Selengut J.D."/>
            <person name="Sanka R."/>
            <person name="DePew J."/>
            <person name="Purushe J."/>
            <person name="Matthias M.A."/>
            <person name="Vinetz J.M."/>
            <person name="Sutton G.G."/>
            <person name="Nierman W.C."/>
            <person name="Fouts D.E."/>
        </authorList>
    </citation>
    <scope>NUCLEOTIDE SEQUENCE [LARGE SCALE GENOMIC DNA]</scope>
    <source>
        <strain evidence="1">MOR084</strain>
    </source>
</reference>
<dbReference type="Proteomes" id="UP000006329">
    <property type="component" value="Unassembled WGS sequence"/>
</dbReference>
<comment type="caution">
    <text evidence="1">The sequence shown here is derived from an EMBL/GenBank/DDBJ whole genome shotgun (WGS) entry which is preliminary data.</text>
</comment>